<feature type="domain" description="Methyltransferase" evidence="1">
    <location>
        <begin position="311"/>
        <end position="405"/>
    </location>
</feature>
<dbReference type="InterPro" id="IPR029063">
    <property type="entry name" value="SAM-dependent_MTases_sf"/>
</dbReference>
<dbReference type="SUPFAM" id="SSF53335">
    <property type="entry name" value="S-adenosyl-L-methionine-dependent methyltransferases"/>
    <property type="match status" value="1"/>
</dbReference>
<organism evidence="2">
    <name type="scientific">Sordaria araneosa</name>
    <name type="common">Pleurage araneosa</name>
    <dbReference type="NCBI Taxonomy" id="573841"/>
    <lineage>
        <taxon>Eukaryota</taxon>
        <taxon>Fungi</taxon>
        <taxon>Dikarya</taxon>
        <taxon>Ascomycota</taxon>
        <taxon>Pezizomycotina</taxon>
        <taxon>Sordariomycetes</taxon>
        <taxon>Sordariomycetidae</taxon>
        <taxon>Sordariales</taxon>
        <taxon>Sordariaceae</taxon>
        <taxon>Sordaria</taxon>
    </lineage>
</organism>
<reference evidence="2" key="1">
    <citation type="journal article" date="2016" name="J. Antibiot.">
        <title>Genome mining of the sordarin biosynthetic gene cluster from Sordaria araneosa Cain ATCC 36386: characterization of cycloaraneosene synthase and GDP-6-deoxyaltrose transferase.</title>
        <authorList>
            <person name="Kudo F."/>
            <person name="Matsuura Y."/>
            <person name="Hayashi T."/>
            <person name="Fukushima M."/>
            <person name="Eguchi T."/>
        </authorList>
    </citation>
    <scope>NUCLEOTIDE SEQUENCE</scope>
    <source>
        <strain evidence="2">ATCC 36386</strain>
    </source>
</reference>
<name>A0A1B4XBF9_SORAA</name>
<evidence type="ECO:0000313" key="2">
    <source>
        <dbReference type="EMBL" id="BAV32143.1"/>
    </source>
</evidence>
<evidence type="ECO:0000259" key="1">
    <source>
        <dbReference type="Pfam" id="PF13649"/>
    </source>
</evidence>
<dbReference type="EMBL" id="LC079035">
    <property type="protein sequence ID" value="BAV32143.1"/>
    <property type="molecule type" value="Genomic_DNA"/>
</dbReference>
<dbReference type="InterPro" id="IPR041698">
    <property type="entry name" value="Methyltransf_25"/>
</dbReference>
<dbReference type="AlphaFoldDB" id="A0A1B4XBF9"/>
<protein>
    <recommendedName>
        <fullName evidence="1">Methyltransferase domain-containing protein</fullName>
    </recommendedName>
</protein>
<proteinExistence type="predicted"/>
<sequence length="504" mass="55889">MRVCVLLPSAQNVVDGSDVSQLIAKTTFPDLGAFTDQHTFKNLFLGLDNWKSQIDAAVAEGYDFYFHFFGSTVDKPLWALEACRYFESLGLPWSGIPSGFFSFADQDKNLFCGNGMQNGSRPGEVRDMTCTVIQLAEDGLIALPPMVHEITQHGEDIEDSEFHVMRKQDDPALFERIQRASIDALLKSQTGSGNACCTVAISVHKDGTVVASNLDRQPAGFISSAEPIAPVGWKAADLAVTRAFPGGHRALIDVAMANKLLRGELSVETLNKLKDQYSGTAETYEAILVGESRVPAMMEMIVDKFDFSGVIFDLACGTGIFARALRAKYPAAKANGAVPKDSHHRVFGFDIAPGMLKICTDFGVYESVHIDSMEETLINLQQYAEAVDHVVCFTAIQLLRPETLSLFLVLAFALTNKSITFTVNEVPERYNSYLAEKDHAHMRSANHVKALEDFGVPNGWELVWRHREFAWTTPQTGDDIYSVIYRFERVDEATRGDLLFVKWE</sequence>
<accession>A0A1B4XBF9</accession>
<dbReference type="Gene3D" id="3.40.50.150">
    <property type="entry name" value="Vaccinia Virus protein VP39"/>
    <property type="match status" value="1"/>
</dbReference>
<dbReference type="Pfam" id="PF13649">
    <property type="entry name" value="Methyltransf_25"/>
    <property type="match status" value="1"/>
</dbReference>